<evidence type="ECO:0000256" key="1">
    <source>
        <dbReference type="ARBA" id="ARBA00022737"/>
    </source>
</evidence>
<evidence type="ECO:0000313" key="5">
    <source>
        <dbReference type="Proteomes" id="UP001359485"/>
    </source>
</evidence>
<organism evidence="4 5">
    <name type="scientific">Polyplax serrata</name>
    <name type="common">Common mouse louse</name>
    <dbReference type="NCBI Taxonomy" id="468196"/>
    <lineage>
        <taxon>Eukaryota</taxon>
        <taxon>Metazoa</taxon>
        <taxon>Ecdysozoa</taxon>
        <taxon>Arthropoda</taxon>
        <taxon>Hexapoda</taxon>
        <taxon>Insecta</taxon>
        <taxon>Pterygota</taxon>
        <taxon>Neoptera</taxon>
        <taxon>Paraneoptera</taxon>
        <taxon>Psocodea</taxon>
        <taxon>Troctomorpha</taxon>
        <taxon>Phthiraptera</taxon>
        <taxon>Anoplura</taxon>
        <taxon>Polyplacidae</taxon>
        <taxon>Polyplax</taxon>
    </lineage>
</organism>
<dbReference type="PRINTS" id="PR01415">
    <property type="entry name" value="ANKYRIN"/>
</dbReference>
<protein>
    <submittedName>
        <fullName evidence="4">Uncharacterized protein</fullName>
    </submittedName>
</protein>
<dbReference type="InterPro" id="IPR036770">
    <property type="entry name" value="Ankyrin_rpt-contain_sf"/>
</dbReference>
<evidence type="ECO:0000256" key="3">
    <source>
        <dbReference type="PROSITE-ProRule" id="PRU00023"/>
    </source>
</evidence>
<comment type="caution">
    <text evidence="4">The sequence shown here is derived from an EMBL/GenBank/DDBJ whole genome shotgun (WGS) entry which is preliminary data.</text>
</comment>
<keyword evidence="1" id="KW-0677">Repeat</keyword>
<dbReference type="PROSITE" id="PS50297">
    <property type="entry name" value="ANK_REP_REGION"/>
    <property type="match status" value="10"/>
</dbReference>
<feature type="repeat" description="ANK" evidence="3">
    <location>
        <begin position="333"/>
        <end position="365"/>
    </location>
</feature>
<accession>A0ABR1BB33</accession>
<dbReference type="SMART" id="SM00248">
    <property type="entry name" value="ANK"/>
    <property type="match status" value="22"/>
</dbReference>
<name>A0ABR1BB33_POLSC</name>
<dbReference type="EMBL" id="JAWJWF010000001">
    <property type="protein sequence ID" value="KAK6640666.1"/>
    <property type="molecule type" value="Genomic_DNA"/>
</dbReference>
<dbReference type="Proteomes" id="UP001359485">
    <property type="component" value="Unassembled WGS sequence"/>
</dbReference>
<feature type="repeat" description="ANK" evidence="3">
    <location>
        <begin position="456"/>
        <end position="488"/>
    </location>
</feature>
<feature type="repeat" description="ANK" evidence="3">
    <location>
        <begin position="705"/>
        <end position="737"/>
    </location>
</feature>
<feature type="repeat" description="ANK" evidence="3">
    <location>
        <begin position="94"/>
        <end position="126"/>
    </location>
</feature>
<evidence type="ECO:0000313" key="4">
    <source>
        <dbReference type="EMBL" id="KAK6640666.1"/>
    </source>
</evidence>
<feature type="repeat" description="ANK" evidence="3">
    <location>
        <begin position="224"/>
        <end position="257"/>
    </location>
</feature>
<feature type="repeat" description="ANK" evidence="3">
    <location>
        <begin position="522"/>
        <end position="554"/>
    </location>
</feature>
<proteinExistence type="predicted"/>
<keyword evidence="2 3" id="KW-0040">ANK repeat</keyword>
<reference evidence="4 5" key="1">
    <citation type="submission" date="2023-09" db="EMBL/GenBank/DDBJ databases">
        <title>Genomes of two closely related lineages of the louse Polyplax serrata with different host specificities.</title>
        <authorList>
            <person name="Martinu J."/>
            <person name="Tarabai H."/>
            <person name="Stefka J."/>
            <person name="Hypsa V."/>
        </authorList>
    </citation>
    <scope>NUCLEOTIDE SEQUENCE [LARGE SCALE GENOMIC DNA]</scope>
    <source>
        <strain evidence="4">98ZLc_SE</strain>
    </source>
</reference>
<feature type="repeat" description="ANK" evidence="3">
    <location>
        <begin position="876"/>
        <end position="908"/>
    </location>
</feature>
<dbReference type="Pfam" id="PF12796">
    <property type="entry name" value="Ank_2"/>
    <property type="match status" value="5"/>
</dbReference>
<dbReference type="PANTHER" id="PTHR24123">
    <property type="entry name" value="ANKYRIN REPEAT-CONTAINING"/>
    <property type="match status" value="1"/>
</dbReference>
<dbReference type="InterPro" id="IPR002110">
    <property type="entry name" value="Ankyrin_rpt"/>
</dbReference>
<dbReference type="SUPFAM" id="SSF48403">
    <property type="entry name" value="Ankyrin repeat"/>
    <property type="match status" value="3"/>
</dbReference>
<feature type="repeat" description="ANK" evidence="3">
    <location>
        <begin position="637"/>
        <end position="658"/>
    </location>
</feature>
<dbReference type="PANTHER" id="PTHR24123:SF33">
    <property type="entry name" value="PROTEIN HOS4"/>
    <property type="match status" value="1"/>
</dbReference>
<gene>
    <name evidence="4" type="ORF">RUM44_012363</name>
</gene>
<feature type="repeat" description="ANK" evidence="3">
    <location>
        <begin position="559"/>
        <end position="591"/>
    </location>
</feature>
<dbReference type="InterPro" id="IPR051165">
    <property type="entry name" value="Multifunctional_ANK_Repeat"/>
</dbReference>
<evidence type="ECO:0000256" key="2">
    <source>
        <dbReference type="ARBA" id="ARBA00023043"/>
    </source>
</evidence>
<feature type="repeat" description="ANK" evidence="3">
    <location>
        <begin position="604"/>
        <end position="636"/>
    </location>
</feature>
<dbReference type="Gene3D" id="1.25.40.20">
    <property type="entry name" value="Ankyrin repeat-containing domain"/>
    <property type="match status" value="6"/>
</dbReference>
<dbReference type="PROSITE" id="PS50088">
    <property type="entry name" value="ANK_REPEAT"/>
    <property type="match status" value="14"/>
</dbReference>
<feature type="repeat" description="ANK" evidence="3">
    <location>
        <begin position="740"/>
        <end position="772"/>
    </location>
</feature>
<feature type="repeat" description="ANK" evidence="3">
    <location>
        <begin position="423"/>
        <end position="455"/>
    </location>
</feature>
<sequence length="964" mass="105589">MYAELCVLKLCRCARGSDHSKALRQIHSIEDVCSDWRAGKRGQRLVVAGSGDRAPAVSRLGEKRNDSVKFKDSVFPFFLSCFQVAKIINQLDGDGNLPLGLALAEKQTAIANVLCEHKADVNAKDQAGWSLLQRAIQRGDAYSAEFLISHNADVFCVTPGSLDTCLHLVCAHGESVLSCDEPGEPFYRDTSPKSEVSLDITNKMADIAKILLERGLDPSKKNAGGFTPLHVAIMTKNMKVFNILLNEESIDVNAKTAEGFPPLWYALYQTNQFDSESFAKKLLVKGAKADIVCSENRETLLQLIIRENFEDAALFLLEYIPSDVVNVNHMNTYGETAMHLAIIYGHTRLVSRLLKSGANVNIETVSLNGKDFRKFERYSGYKHTCLHYAIIHHQIKGLEVLINHHLESQPTDNSLDCNLRDSNGNTPLSLSILLDLKEAIPLLLKGGADINAKNTEGLTVLHQAIRNGYTETAIFLLNNGADINILTKDGTCPLQLCIEHHLPQVVESLCRRGVDMSVPNQQGHCPLWAALASGQEDIAHILVRNGVDTDAWGEGPDGCYQTLLHKAIDESNQSIARFLIQSGCDLNTPRRPSPEGRGGDESHDGYTPLHLCCQWGLVDVVQALVEHDTEINKTDSEGKSPLHLAIENQHKDIISLLLCHPRLDLTVRDKSGLTPFAAALTYRNNKAAQAILDKLPSAAEQFNNKGQNFLHVALQNNQVENVLFLLSIKVDVNSRVKDSTQTPPLHLAAAGGNEVLVRSLILSGAKVNEVDAYKQTALHVAASKGHVVVVSALLQNDAQPEMCDTDGNNPLHIACKEGHLAVARVLLTESNLEADMINLKGHNPLHVLAIYGKENAASICSLFIETDFPLDKQDFDGNTALLLAYMKGNGNLCRCLVKAGACLGCMNRDGVTLFNYQVATKQLLTSLLDSLEREPPWATGDICLECVAIVVVYCVTNAQDKGYQ</sequence>
<keyword evidence="5" id="KW-1185">Reference proteome</keyword>
<feature type="repeat" description="ANK" evidence="3">
    <location>
        <begin position="773"/>
        <end position="805"/>
    </location>
</feature>
<feature type="repeat" description="ANK" evidence="3">
    <location>
        <begin position="806"/>
        <end position="827"/>
    </location>
</feature>